<evidence type="ECO:0000313" key="10">
    <source>
        <dbReference type="Proteomes" id="UP000593568"/>
    </source>
</evidence>
<evidence type="ECO:0000256" key="4">
    <source>
        <dbReference type="ARBA" id="ARBA00023015"/>
    </source>
</evidence>
<keyword evidence="10" id="KW-1185">Reference proteome</keyword>
<organism evidence="9 10">
    <name type="scientific">Gossypium trilobum</name>
    <dbReference type="NCBI Taxonomy" id="34281"/>
    <lineage>
        <taxon>Eukaryota</taxon>
        <taxon>Viridiplantae</taxon>
        <taxon>Streptophyta</taxon>
        <taxon>Embryophyta</taxon>
        <taxon>Tracheophyta</taxon>
        <taxon>Spermatophyta</taxon>
        <taxon>Magnoliopsida</taxon>
        <taxon>eudicotyledons</taxon>
        <taxon>Gunneridae</taxon>
        <taxon>Pentapetalae</taxon>
        <taxon>rosids</taxon>
        <taxon>malvids</taxon>
        <taxon>Malvales</taxon>
        <taxon>Malvaceae</taxon>
        <taxon>Malvoideae</taxon>
        <taxon>Gossypium</taxon>
    </lineage>
</organism>
<comment type="subcellular location">
    <subcellularLocation>
        <location evidence="2">Endoplasmic reticulum membrane</location>
        <topology evidence="2">Single-pass membrane protein</topology>
    </subcellularLocation>
    <subcellularLocation>
        <location evidence="1">Nucleus</location>
    </subcellularLocation>
</comment>
<comment type="similarity">
    <text evidence="3">Belongs to the bZIP family.</text>
</comment>
<dbReference type="PANTHER" id="PTHR47416:SF8">
    <property type="entry name" value="BASIC-LEUCINE ZIPPER TRANSCRIPTION FACTOR E-RELATED"/>
    <property type="match status" value="1"/>
</dbReference>
<dbReference type="SUPFAM" id="SSF57959">
    <property type="entry name" value="Leucine zipper domain"/>
    <property type="match status" value="1"/>
</dbReference>
<evidence type="ECO:0000256" key="5">
    <source>
        <dbReference type="ARBA" id="ARBA00023125"/>
    </source>
</evidence>
<keyword evidence="6" id="KW-0804">Transcription</keyword>
<evidence type="ECO:0000256" key="6">
    <source>
        <dbReference type="ARBA" id="ARBA00023163"/>
    </source>
</evidence>
<protein>
    <recommendedName>
        <fullName evidence="8">BZIP domain-containing protein</fullName>
    </recommendedName>
</protein>
<evidence type="ECO:0000256" key="1">
    <source>
        <dbReference type="ARBA" id="ARBA00004123"/>
    </source>
</evidence>
<gene>
    <name evidence="9" type="ORF">Gotri_017097</name>
</gene>
<dbReference type="PANTHER" id="PTHR47416">
    <property type="entry name" value="BASIC-LEUCINE ZIPPER TRANSCRIPTION FACTOR F-RELATED"/>
    <property type="match status" value="1"/>
</dbReference>
<dbReference type="GO" id="GO:0003677">
    <property type="term" value="F:DNA binding"/>
    <property type="evidence" value="ECO:0007669"/>
    <property type="project" value="UniProtKB-KW"/>
</dbReference>
<keyword evidence="4" id="KW-0805">Transcription regulation</keyword>
<feature type="domain" description="BZIP" evidence="8">
    <location>
        <begin position="18"/>
        <end position="58"/>
    </location>
</feature>
<dbReference type="GO" id="GO:0003700">
    <property type="term" value="F:DNA-binding transcription factor activity"/>
    <property type="evidence" value="ECO:0007669"/>
    <property type="project" value="InterPro"/>
</dbReference>
<evidence type="ECO:0000313" key="9">
    <source>
        <dbReference type="EMBL" id="MBA0768285.1"/>
    </source>
</evidence>
<dbReference type="GO" id="GO:0005789">
    <property type="term" value="C:endoplasmic reticulum membrane"/>
    <property type="evidence" value="ECO:0007669"/>
    <property type="project" value="UniProtKB-SubCell"/>
</dbReference>
<dbReference type="EMBL" id="JABEZW010000006">
    <property type="protein sequence ID" value="MBA0768285.1"/>
    <property type="molecule type" value="Genomic_DNA"/>
</dbReference>
<dbReference type="GO" id="GO:0005634">
    <property type="term" value="C:nucleus"/>
    <property type="evidence" value="ECO:0007669"/>
    <property type="project" value="UniProtKB-SubCell"/>
</dbReference>
<keyword evidence="7" id="KW-0539">Nucleus</keyword>
<dbReference type="CDD" id="cd14704">
    <property type="entry name" value="bZIP_HY5-like"/>
    <property type="match status" value="1"/>
</dbReference>
<sequence length="75" mass="8998">MMISWPIYWSPPCSSGDMLRNRDAVVRSRERKKMYVKDFEMKSRYLEGECRRLSHVLQCFIAENQALQIFFFSSP</sequence>
<evidence type="ECO:0000256" key="3">
    <source>
        <dbReference type="ARBA" id="ARBA00007163"/>
    </source>
</evidence>
<dbReference type="InterPro" id="IPR046347">
    <property type="entry name" value="bZIP_sf"/>
</dbReference>
<proteinExistence type="inferred from homology"/>
<evidence type="ECO:0000256" key="7">
    <source>
        <dbReference type="ARBA" id="ARBA00023242"/>
    </source>
</evidence>
<dbReference type="InterPro" id="IPR004827">
    <property type="entry name" value="bZIP"/>
</dbReference>
<name>A0A7J9E6V5_9ROSI</name>
<dbReference type="AlphaFoldDB" id="A0A7J9E6V5"/>
<dbReference type="Pfam" id="PF00170">
    <property type="entry name" value="bZIP_1"/>
    <property type="match status" value="1"/>
</dbReference>
<reference evidence="9 10" key="1">
    <citation type="journal article" date="2019" name="Genome Biol. Evol.">
        <title>Insights into the evolution of the New World diploid cottons (Gossypium, subgenus Houzingenia) based on genome sequencing.</title>
        <authorList>
            <person name="Grover C.E."/>
            <person name="Arick M.A. 2nd"/>
            <person name="Thrash A."/>
            <person name="Conover J.L."/>
            <person name="Sanders W.S."/>
            <person name="Peterson D.G."/>
            <person name="Frelichowski J.E."/>
            <person name="Scheffler J.A."/>
            <person name="Scheffler B.E."/>
            <person name="Wendel J.F."/>
        </authorList>
    </citation>
    <scope>NUCLEOTIDE SEQUENCE [LARGE SCALE GENOMIC DNA]</scope>
    <source>
        <strain evidence="9">8</strain>
        <tissue evidence="9">Leaf</tissue>
    </source>
</reference>
<dbReference type="Gene3D" id="1.20.5.170">
    <property type="match status" value="1"/>
</dbReference>
<accession>A0A7J9E6V5</accession>
<comment type="caution">
    <text evidence="9">The sequence shown here is derived from an EMBL/GenBank/DDBJ whole genome shotgun (WGS) entry which is preliminary data.</text>
</comment>
<keyword evidence="5" id="KW-0238">DNA-binding</keyword>
<dbReference type="Proteomes" id="UP000593568">
    <property type="component" value="Unassembled WGS sequence"/>
</dbReference>
<evidence type="ECO:0000256" key="2">
    <source>
        <dbReference type="ARBA" id="ARBA00004389"/>
    </source>
</evidence>
<evidence type="ECO:0000259" key="8">
    <source>
        <dbReference type="Pfam" id="PF00170"/>
    </source>
</evidence>